<sequence>MNNNETTSKENLFDVLNLLEDLNIKYWIDGGWGVDILTEKQNRDHRDIDVDFDGESEETLLAALKDKGYKITTDWSPARIELHHPELGYIDIHPLIIDEDGSARQADLQGGWYHFEAKWFSSSIFEGRVIPCISAEAQKIFHSGYELREVDHIDLKNLEALKRAIYLITGVMASGKSTVAQLLALKMEKGVHLRGDIFRKMIVAGRADMSVQPSEEAIRQLHLRYRLAAETAKTYYDSGFSVVLQDNYYGEELPRMLKMLENYPVHVTVLCPDVETVKRREKMRGKTGYTGFSLEALHADFMRKTPRLGFWLDNSELTPEQSARDILLHFGE</sequence>
<comment type="caution">
    <text evidence="1">The sequence shown here is derived from an EMBL/GenBank/DDBJ whole genome shotgun (WGS) entry which is preliminary data.</text>
</comment>
<dbReference type="SUPFAM" id="SSF52540">
    <property type="entry name" value="P-loop containing nucleoside triphosphate hydrolases"/>
    <property type="match status" value="1"/>
</dbReference>
<dbReference type="InterPro" id="IPR043519">
    <property type="entry name" value="NT_sf"/>
</dbReference>
<dbReference type="AlphaFoldDB" id="A0A644X049"/>
<proteinExistence type="predicted"/>
<dbReference type="Gene3D" id="3.40.50.300">
    <property type="entry name" value="P-loop containing nucleotide triphosphate hydrolases"/>
    <property type="match status" value="1"/>
</dbReference>
<dbReference type="SUPFAM" id="SSF81301">
    <property type="entry name" value="Nucleotidyltransferase"/>
    <property type="match status" value="1"/>
</dbReference>
<dbReference type="InterPro" id="IPR019646">
    <property type="entry name" value="Aminoglyc_AdlTrfase"/>
</dbReference>
<organism evidence="1">
    <name type="scientific">bioreactor metagenome</name>
    <dbReference type="NCBI Taxonomy" id="1076179"/>
    <lineage>
        <taxon>unclassified sequences</taxon>
        <taxon>metagenomes</taxon>
        <taxon>ecological metagenomes</taxon>
    </lineage>
</organism>
<dbReference type="EMBL" id="VSSQ01001540">
    <property type="protein sequence ID" value="MPM09188.1"/>
    <property type="molecule type" value="Genomic_DNA"/>
</dbReference>
<dbReference type="InterPro" id="IPR027417">
    <property type="entry name" value="P-loop_NTPase"/>
</dbReference>
<protein>
    <recommendedName>
        <fullName evidence="2">Adenylyl-sulfate kinase</fullName>
    </recommendedName>
</protein>
<gene>
    <name evidence="1" type="ORF">SDC9_55504</name>
</gene>
<reference evidence="1" key="1">
    <citation type="submission" date="2019-08" db="EMBL/GenBank/DDBJ databases">
        <authorList>
            <person name="Kucharzyk K."/>
            <person name="Murdoch R.W."/>
            <person name="Higgins S."/>
            <person name="Loffler F."/>
        </authorList>
    </citation>
    <scope>NUCLEOTIDE SEQUENCE</scope>
</reference>
<dbReference type="Pfam" id="PF13671">
    <property type="entry name" value="AAA_33"/>
    <property type="match status" value="1"/>
</dbReference>
<dbReference type="Pfam" id="PF10706">
    <property type="entry name" value="Aminoglyc_resit"/>
    <property type="match status" value="1"/>
</dbReference>
<dbReference type="Gene3D" id="3.30.460.40">
    <property type="match status" value="1"/>
</dbReference>
<evidence type="ECO:0008006" key="2">
    <source>
        <dbReference type="Google" id="ProtNLM"/>
    </source>
</evidence>
<accession>A0A644X049</accession>
<evidence type="ECO:0000313" key="1">
    <source>
        <dbReference type="EMBL" id="MPM09188.1"/>
    </source>
</evidence>
<name>A0A644X049_9ZZZZ</name>